<feature type="transmembrane region" description="Helical" evidence="6">
    <location>
        <begin position="75"/>
        <end position="94"/>
    </location>
</feature>
<organism evidence="7 8">
    <name type="scientific">Nephila pilipes</name>
    <name type="common">Giant wood spider</name>
    <name type="synonym">Nephila maculata</name>
    <dbReference type="NCBI Taxonomy" id="299642"/>
    <lineage>
        <taxon>Eukaryota</taxon>
        <taxon>Metazoa</taxon>
        <taxon>Ecdysozoa</taxon>
        <taxon>Arthropoda</taxon>
        <taxon>Chelicerata</taxon>
        <taxon>Arachnida</taxon>
        <taxon>Araneae</taxon>
        <taxon>Araneomorphae</taxon>
        <taxon>Entelegynae</taxon>
        <taxon>Araneoidea</taxon>
        <taxon>Nephilidae</taxon>
        <taxon>Nephila</taxon>
    </lineage>
</organism>
<dbReference type="GO" id="GO:0005886">
    <property type="term" value="C:plasma membrane"/>
    <property type="evidence" value="ECO:0007669"/>
    <property type="project" value="TreeGrafter"/>
</dbReference>
<keyword evidence="4 6" id="KW-1133">Transmembrane helix</keyword>
<feature type="transmembrane region" description="Helical" evidence="6">
    <location>
        <begin position="106"/>
        <end position="132"/>
    </location>
</feature>
<proteinExistence type="inferred from homology"/>
<keyword evidence="3 6" id="KW-0812">Transmembrane</keyword>
<dbReference type="EMBL" id="BMAW01007544">
    <property type="protein sequence ID" value="GFT04206.1"/>
    <property type="molecule type" value="Genomic_DNA"/>
</dbReference>
<feature type="transmembrane region" description="Helical" evidence="6">
    <location>
        <begin position="376"/>
        <end position="395"/>
    </location>
</feature>
<comment type="subcellular location">
    <subcellularLocation>
        <location evidence="1">Membrane</location>
        <topology evidence="1">Multi-pass membrane protein</topology>
    </subcellularLocation>
</comment>
<dbReference type="GO" id="GO:0015137">
    <property type="term" value="F:citrate transmembrane transporter activity"/>
    <property type="evidence" value="ECO:0007669"/>
    <property type="project" value="TreeGrafter"/>
</dbReference>
<evidence type="ECO:0000313" key="8">
    <source>
        <dbReference type="Proteomes" id="UP000887013"/>
    </source>
</evidence>
<dbReference type="PANTHER" id="PTHR10283:SF82">
    <property type="entry name" value="SOLUTE CARRIER FAMILY 13 MEMBER 2"/>
    <property type="match status" value="1"/>
</dbReference>
<evidence type="ECO:0000256" key="2">
    <source>
        <dbReference type="ARBA" id="ARBA00006772"/>
    </source>
</evidence>
<gene>
    <name evidence="7" type="primary">SLC13A5</name>
    <name evidence="7" type="ORF">NPIL_600701</name>
</gene>
<dbReference type="PANTHER" id="PTHR10283">
    <property type="entry name" value="SOLUTE CARRIER FAMILY 13 MEMBER"/>
    <property type="match status" value="1"/>
</dbReference>
<dbReference type="AlphaFoldDB" id="A0A8X6NAL4"/>
<feature type="transmembrane region" description="Helical" evidence="6">
    <location>
        <begin position="293"/>
        <end position="318"/>
    </location>
</feature>
<feature type="transmembrane region" description="Helical" evidence="6">
    <location>
        <begin position="458"/>
        <end position="478"/>
    </location>
</feature>
<keyword evidence="5 6" id="KW-0472">Membrane</keyword>
<dbReference type="InterPro" id="IPR001898">
    <property type="entry name" value="SLC13A/DASS"/>
</dbReference>
<feature type="transmembrane region" description="Helical" evidence="6">
    <location>
        <begin position="35"/>
        <end position="63"/>
    </location>
</feature>
<reference evidence="7" key="1">
    <citation type="submission" date="2020-08" db="EMBL/GenBank/DDBJ databases">
        <title>Multicomponent nature underlies the extraordinary mechanical properties of spider dragline silk.</title>
        <authorList>
            <person name="Kono N."/>
            <person name="Nakamura H."/>
            <person name="Mori M."/>
            <person name="Yoshida Y."/>
            <person name="Ohtoshi R."/>
            <person name="Malay A.D."/>
            <person name="Moran D.A.P."/>
            <person name="Tomita M."/>
            <person name="Numata K."/>
            <person name="Arakawa K."/>
        </authorList>
    </citation>
    <scope>NUCLEOTIDE SEQUENCE</scope>
</reference>
<dbReference type="Pfam" id="PF00939">
    <property type="entry name" value="Na_sulph_symp"/>
    <property type="match status" value="1"/>
</dbReference>
<evidence type="ECO:0000256" key="3">
    <source>
        <dbReference type="ARBA" id="ARBA00022692"/>
    </source>
</evidence>
<feature type="transmembrane region" description="Helical" evidence="6">
    <location>
        <begin position="253"/>
        <end position="272"/>
    </location>
</feature>
<sequence length="568" mass="61935">MNRKIFVYIVSLILPLALLPLALSPHKESRCTFIMVLVAAYWLLEPVPIAATALLPVVLFPILGIVNSTDICMNYMKESFMMFIGGLIVAIAVEDCKLHERIALKVLLLIGADIKWLMLGFMVTTMVLSMWISNTATTAMMVPIVEAVIGKITMSTHNNDIQLEESNSLTESKQVYNIEEDGKSSSSNKNQDSKCSALKVAFLLSVCYAANIGGTGTLTGTGPNLVLKGMLEELHPESHEITFATWMMYNVPGMVLCVCIAWFYLWLVYIRCSNVNHNVESKEKIRGIISKRYDGLGSISSQEATVLLMFFILVFLWVFRAPKFIPGWADLIGSNTKVGDSVPAIAVSFLLFYLPSNIRDLNSRPVLEWKTVQTKLPWGVLLLLGGGFALANGAQESGLSELLGIKLSSLKVLPAGAIVAIICFMTAMLTEIASNTTTATILLPVLNQMAISIGVNPLFLMLPVSIVCSYAFMLPVATPPNAIAFESGNMNTVDMAKPGIVMNLVCCGVQLFMLNTLGVAMFDLNNFPSWANHSETSVVASNVVVQNITAFENITFHGSHLLNGSKLI</sequence>
<keyword evidence="8" id="KW-1185">Reference proteome</keyword>
<name>A0A8X6NAL4_NEPPI</name>
<dbReference type="GO" id="GO:0015141">
    <property type="term" value="F:succinate transmembrane transporter activity"/>
    <property type="evidence" value="ECO:0007669"/>
    <property type="project" value="TreeGrafter"/>
</dbReference>
<evidence type="ECO:0000256" key="4">
    <source>
        <dbReference type="ARBA" id="ARBA00022989"/>
    </source>
</evidence>
<dbReference type="OrthoDB" id="6493944at2759"/>
<protein>
    <submittedName>
        <fullName evidence="7">Uncharacterized protein</fullName>
    </submittedName>
</protein>
<comment type="caution">
    <text evidence="7">The sequence shown here is derived from an EMBL/GenBank/DDBJ whole genome shotgun (WGS) entry which is preliminary data.</text>
</comment>
<feature type="transmembrane region" description="Helical" evidence="6">
    <location>
        <begin position="6"/>
        <end position="23"/>
    </location>
</feature>
<evidence type="ECO:0000256" key="1">
    <source>
        <dbReference type="ARBA" id="ARBA00004141"/>
    </source>
</evidence>
<feature type="transmembrane region" description="Helical" evidence="6">
    <location>
        <begin position="338"/>
        <end position="355"/>
    </location>
</feature>
<feature type="transmembrane region" description="Helical" evidence="6">
    <location>
        <begin position="415"/>
        <end position="446"/>
    </location>
</feature>
<evidence type="ECO:0000313" key="7">
    <source>
        <dbReference type="EMBL" id="GFT04206.1"/>
    </source>
</evidence>
<comment type="similarity">
    <text evidence="2">Belongs to the SLC13A/DASS transporter (TC 2.A.47) family. NADC subfamily.</text>
</comment>
<feature type="transmembrane region" description="Helical" evidence="6">
    <location>
        <begin position="498"/>
        <end position="522"/>
    </location>
</feature>
<evidence type="ECO:0000256" key="5">
    <source>
        <dbReference type="ARBA" id="ARBA00023136"/>
    </source>
</evidence>
<evidence type="ECO:0000256" key="6">
    <source>
        <dbReference type="SAM" id="Phobius"/>
    </source>
</evidence>
<accession>A0A8X6NAL4</accession>
<dbReference type="Proteomes" id="UP000887013">
    <property type="component" value="Unassembled WGS sequence"/>
</dbReference>